<dbReference type="AlphaFoldDB" id="A0A6C0J5L8"/>
<name>A0A6C0J5L8_9ZZZZ</name>
<organism evidence="1">
    <name type="scientific">viral metagenome</name>
    <dbReference type="NCBI Taxonomy" id="1070528"/>
    <lineage>
        <taxon>unclassified sequences</taxon>
        <taxon>metagenomes</taxon>
        <taxon>organismal metagenomes</taxon>
    </lineage>
</organism>
<protein>
    <submittedName>
        <fullName evidence="1">Uncharacterized protein</fullName>
    </submittedName>
</protein>
<proteinExistence type="predicted"/>
<dbReference type="EMBL" id="MN740333">
    <property type="protein sequence ID" value="QHU01015.1"/>
    <property type="molecule type" value="Genomic_DNA"/>
</dbReference>
<reference evidence="1" key="1">
    <citation type="journal article" date="2020" name="Nature">
        <title>Giant virus diversity and host interactions through global metagenomics.</title>
        <authorList>
            <person name="Schulz F."/>
            <person name="Roux S."/>
            <person name="Paez-Espino D."/>
            <person name="Jungbluth S."/>
            <person name="Walsh D.A."/>
            <person name="Denef V.J."/>
            <person name="McMahon K.D."/>
            <person name="Konstantinidis K.T."/>
            <person name="Eloe-Fadrosh E.A."/>
            <person name="Kyrpides N.C."/>
            <person name="Woyke T."/>
        </authorList>
    </citation>
    <scope>NUCLEOTIDE SEQUENCE</scope>
    <source>
        <strain evidence="1">GVMAG-M-3300025860-20</strain>
    </source>
</reference>
<accession>A0A6C0J5L8</accession>
<sequence>MTSIETHEDIILDINYMSTDLTNLITGKLSFTALQALALTSKIHLQLVGVHCKQMYFRMCNVIGSKTTKGMTIKQVVERVYHLNNYENGDASGIIIKDSSWMKGNNAIMYYREGLNESGIEAGTIDKDLQTIGVYDVYNVSKVLHRMFNLPALIIKDFTGTVVFEKCVQKGMSYDNIMQLDIRNTIYYGSRISYIQRIHNTKQKLHNLTGPAVIYIEDAGVITYESWHKNGKIHRPLDAGPACIERTRYGQIDDELYYTNNRLV</sequence>
<evidence type="ECO:0000313" key="1">
    <source>
        <dbReference type="EMBL" id="QHU01015.1"/>
    </source>
</evidence>